<keyword evidence="5" id="KW-1185">Reference proteome</keyword>
<reference evidence="4 5" key="1">
    <citation type="journal article" date="2016" name="Nat. Commun.">
        <title>Extremotolerant tardigrade genome and improved radiotolerance of human cultured cells by tardigrade-unique protein.</title>
        <authorList>
            <person name="Hashimoto T."/>
            <person name="Horikawa D.D."/>
            <person name="Saito Y."/>
            <person name="Kuwahara H."/>
            <person name="Kozuka-Hata H."/>
            <person name="Shin-I T."/>
            <person name="Minakuchi Y."/>
            <person name="Ohishi K."/>
            <person name="Motoyama A."/>
            <person name="Aizu T."/>
            <person name="Enomoto A."/>
            <person name="Kondo K."/>
            <person name="Tanaka S."/>
            <person name="Hara Y."/>
            <person name="Koshikawa S."/>
            <person name="Sagara H."/>
            <person name="Miura T."/>
            <person name="Yokobori S."/>
            <person name="Miyagawa K."/>
            <person name="Suzuki Y."/>
            <person name="Kubo T."/>
            <person name="Oyama M."/>
            <person name="Kohara Y."/>
            <person name="Fujiyama A."/>
            <person name="Arakawa K."/>
            <person name="Katayama T."/>
            <person name="Toyoda A."/>
            <person name="Kunieda T."/>
        </authorList>
    </citation>
    <scope>NUCLEOTIDE SEQUENCE [LARGE SCALE GENOMIC DNA]</scope>
    <source>
        <strain evidence="4 5">YOKOZUNA-1</strain>
    </source>
</reference>
<dbReference type="Proteomes" id="UP000186922">
    <property type="component" value="Unassembled WGS sequence"/>
</dbReference>
<evidence type="ECO:0000313" key="5">
    <source>
        <dbReference type="Proteomes" id="UP000186922"/>
    </source>
</evidence>
<gene>
    <name evidence="4" type="primary">RvY_03941</name>
    <name evidence="4" type="synonym">RvY_03941.2</name>
    <name evidence="4" type="ORF">RvY_03941-2</name>
</gene>
<accession>A0A1D1UVH2</accession>
<dbReference type="GO" id="GO:0008234">
    <property type="term" value="F:cysteine-type peptidase activity"/>
    <property type="evidence" value="ECO:0007669"/>
    <property type="project" value="InterPro"/>
</dbReference>
<feature type="domain" description="Peptidase C1A papain C-terminal" evidence="3">
    <location>
        <begin position="58"/>
        <end position="313"/>
    </location>
</feature>
<dbReference type="InterPro" id="IPR038765">
    <property type="entry name" value="Papain-like_cys_pep_sf"/>
</dbReference>
<dbReference type="GO" id="GO:0006508">
    <property type="term" value="P:proteolysis"/>
    <property type="evidence" value="ECO:0007669"/>
    <property type="project" value="InterPro"/>
</dbReference>
<evidence type="ECO:0000313" key="4">
    <source>
        <dbReference type="EMBL" id="GAU91742.1"/>
    </source>
</evidence>
<dbReference type="STRING" id="947166.A0A1D1UVH2"/>
<evidence type="ECO:0000259" key="3">
    <source>
        <dbReference type="SMART" id="SM00645"/>
    </source>
</evidence>
<feature type="chain" id="PRO_5018788705" description="Peptidase C1A papain C-terminal domain-containing protein" evidence="2">
    <location>
        <begin position="26"/>
        <end position="374"/>
    </location>
</feature>
<name>A0A1D1UVH2_RAMVA</name>
<evidence type="ECO:0000256" key="1">
    <source>
        <dbReference type="ARBA" id="ARBA00008455"/>
    </source>
</evidence>
<dbReference type="SMART" id="SM00645">
    <property type="entry name" value="Pept_C1"/>
    <property type="match status" value="1"/>
</dbReference>
<evidence type="ECO:0000256" key="2">
    <source>
        <dbReference type="SAM" id="SignalP"/>
    </source>
</evidence>
<dbReference type="Pfam" id="PF00112">
    <property type="entry name" value="Peptidase_C1"/>
    <property type="match status" value="1"/>
</dbReference>
<dbReference type="InterPro" id="IPR013128">
    <property type="entry name" value="Peptidase_C1A"/>
</dbReference>
<dbReference type="PANTHER" id="PTHR12411">
    <property type="entry name" value="CYSTEINE PROTEASE FAMILY C1-RELATED"/>
    <property type="match status" value="1"/>
</dbReference>
<proteinExistence type="inferred from homology"/>
<dbReference type="Gene3D" id="3.90.70.10">
    <property type="entry name" value="Cysteine proteinases"/>
    <property type="match status" value="1"/>
</dbReference>
<protein>
    <recommendedName>
        <fullName evidence="3">Peptidase C1A papain C-terminal domain-containing protein</fullName>
    </recommendedName>
</protein>
<dbReference type="AlphaFoldDB" id="A0A1D1UVH2"/>
<feature type="signal peptide" evidence="2">
    <location>
        <begin position="1"/>
        <end position="25"/>
    </location>
</feature>
<dbReference type="InterPro" id="IPR000668">
    <property type="entry name" value="Peptidase_C1A_C"/>
</dbReference>
<dbReference type="OrthoDB" id="3789175at2759"/>
<sequence length="374" mass="41461">MDVLRNLHLLLYVVFGITFIECSIARRAPPGGAVMLADKEIEAHPKLRPNPKNSRASAPLAFDSREAWPNCTSIKRIRDQGQCRTCWAVNAAGVLTDRICIASGQAINPIISAHQAASCTYTSQNADENCEAGGNAAHAYKHAMLYGLPTGGEFKSHLGCVPYIVDPFSVAPLTCSTKCTNREYSIPLEKDKIIIDGYWINHIKEEYIMSQRDIDAAVTQIQHDIMLNGPLTVTVDLYSDLATWNASQGIYKKPTASAEYQKGHIVTIIGWNRTEDGEPYWLVRNSWDPSNPNWMYNFDGDAFNIGTMVSGYFASVNAMLNQDGTRMVVFGKNADGESIAGIVNYPTAFARKFTWLIPPGPTKHILRCEQQQHN</sequence>
<comment type="caution">
    <text evidence="4">The sequence shown here is derived from an EMBL/GenBank/DDBJ whole genome shotgun (WGS) entry which is preliminary data.</text>
</comment>
<dbReference type="SUPFAM" id="SSF54001">
    <property type="entry name" value="Cysteine proteinases"/>
    <property type="match status" value="1"/>
</dbReference>
<organism evidence="4 5">
    <name type="scientific">Ramazzottius varieornatus</name>
    <name type="common">Water bear</name>
    <name type="synonym">Tardigrade</name>
    <dbReference type="NCBI Taxonomy" id="947166"/>
    <lineage>
        <taxon>Eukaryota</taxon>
        <taxon>Metazoa</taxon>
        <taxon>Ecdysozoa</taxon>
        <taxon>Tardigrada</taxon>
        <taxon>Eutardigrada</taxon>
        <taxon>Parachela</taxon>
        <taxon>Hypsibioidea</taxon>
        <taxon>Ramazzottiidae</taxon>
        <taxon>Ramazzottius</taxon>
    </lineage>
</organism>
<dbReference type="EMBL" id="BDGG01000002">
    <property type="protein sequence ID" value="GAU91742.1"/>
    <property type="molecule type" value="Genomic_DNA"/>
</dbReference>
<keyword evidence="2" id="KW-0732">Signal</keyword>
<dbReference type="PRINTS" id="PR00705">
    <property type="entry name" value="PAPAIN"/>
</dbReference>
<comment type="similarity">
    <text evidence="1">Belongs to the peptidase C1 family.</text>
</comment>